<dbReference type="EMBL" id="JAFNEN010000020">
    <property type="protein sequence ID" value="KAG8200091.1"/>
    <property type="molecule type" value="Genomic_DNA"/>
</dbReference>
<dbReference type="AlphaFoldDB" id="A0AAV6VVG5"/>
<accession>A0AAV6VVG5</accession>
<comment type="caution">
    <text evidence="1">The sequence shown here is derived from an EMBL/GenBank/DDBJ whole genome shotgun (WGS) entry which is preliminary data.</text>
</comment>
<evidence type="ECO:0000313" key="1">
    <source>
        <dbReference type="EMBL" id="KAG8200091.1"/>
    </source>
</evidence>
<evidence type="ECO:0000313" key="2">
    <source>
        <dbReference type="Proteomes" id="UP000827092"/>
    </source>
</evidence>
<sequence>MICSIIASVEDHSTILQKALIVRDILCNNFNSNYSTYYLNMKQKQQTPISSKQTVSPYGQTLRFAGVYTHPYAKEPAPEAMSLDRTPTSTRHLRSTLVADNYDTKRRRHISFGLPSCGDSMASHKSLVLSYYLGVYLLVSTEFLDDVDILCGYFFVEFKMYIYELYC</sequence>
<proteinExistence type="predicted"/>
<name>A0AAV6VVG5_9ARAC</name>
<organism evidence="1 2">
    <name type="scientific">Oedothorax gibbosus</name>
    <dbReference type="NCBI Taxonomy" id="931172"/>
    <lineage>
        <taxon>Eukaryota</taxon>
        <taxon>Metazoa</taxon>
        <taxon>Ecdysozoa</taxon>
        <taxon>Arthropoda</taxon>
        <taxon>Chelicerata</taxon>
        <taxon>Arachnida</taxon>
        <taxon>Araneae</taxon>
        <taxon>Araneomorphae</taxon>
        <taxon>Entelegynae</taxon>
        <taxon>Araneoidea</taxon>
        <taxon>Linyphiidae</taxon>
        <taxon>Erigoninae</taxon>
        <taxon>Oedothorax</taxon>
    </lineage>
</organism>
<protein>
    <submittedName>
        <fullName evidence="1">Uncharacterized protein</fullName>
    </submittedName>
</protein>
<gene>
    <name evidence="1" type="ORF">JTE90_001947</name>
</gene>
<dbReference type="Proteomes" id="UP000827092">
    <property type="component" value="Unassembled WGS sequence"/>
</dbReference>
<keyword evidence="2" id="KW-1185">Reference proteome</keyword>
<reference evidence="1 2" key="1">
    <citation type="journal article" date="2022" name="Nat. Ecol. Evol.">
        <title>A masculinizing supergene underlies an exaggerated male reproductive morph in a spider.</title>
        <authorList>
            <person name="Hendrickx F."/>
            <person name="De Corte Z."/>
            <person name="Sonet G."/>
            <person name="Van Belleghem S.M."/>
            <person name="Kostlbacher S."/>
            <person name="Vangestel C."/>
        </authorList>
    </citation>
    <scope>NUCLEOTIDE SEQUENCE [LARGE SCALE GENOMIC DNA]</scope>
    <source>
        <strain evidence="1">W744_W776</strain>
    </source>
</reference>